<dbReference type="GO" id="GO:0045165">
    <property type="term" value="P:cell fate commitment"/>
    <property type="evidence" value="ECO:0007669"/>
    <property type="project" value="TreeGrafter"/>
</dbReference>
<evidence type="ECO:0000256" key="6">
    <source>
        <dbReference type="ARBA" id="ARBA00022687"/>
    </source>
</evidence>
<keyword evidence="7" id="KW-1015">Disulfide bond</keyword>
<evidence type="ECO:0000256" key="4">
    <source>
        <dbReference type="ARBA" id="ARBA00022525"/>
    </source>
</evidence>
<accession>A0AAV8W3F7</accession>
<feature type="non-terminal residue" evidence="9">
    <location>
        <position position="1"/>
    </location>
</feature>
<evidence type="ECO:0000256" key="5">
    <source>
        <dbReference type="ARBA" id="ARBA00022530"/>
    </source>
</evidence>
<evidence type="ECO:0000256" key="3">
    <source>
        <dbReference type="ARBA" id="ARBA00022473"/>
    </source>
</evidence>
<proteinExistence type="inferred from homology"/>
<organism evidence="9 10">
    <name type="scientific">Exocentrus adspersus</name>
    <dbReference type="NCBI Taxonomy" id="1586481"/>
    <lineage>
        <taxon>Eukaryota</taxon>
        <taxon>Metazoa</taxon>
        <taxon>Ecdysozoa</taxon>
        <taxon>Arthropoda</taxon>
        <taxon>Hexapoda</taxon>
        <taxon>Insecta</taxon>
        <taxon>Pterygota</taxon>
        <taxon>Neoptera</taxon>
        <taxon>Endopterygota</taxon>
        <taxon>Coleoptera</taxon>
        <taxon>Polyphaga</taxon>
        <taxon>Cucujiformia</taxon>
        <taxon>Chrysomeloidea</taxon>
        <taxon>Cerambycidae</taxon>
        <taxon>Lamiinae</taxon>
        <taxon>Acanthocinini</taxon>
        <taxon>Exocentrus</taxon>
    </lineage>
</organism>
<keyword evidence="3 8" id="KW-0217">Developmental protein</keyword>
<evidence type="ECO:0000256" key="2">
    <source>
        <dbReference type="ARBA" id="ARBA00005683"/>
    </source>
</evidence>
<comment type="function">
    <text evidence="8">Ligand for members of the frizzled family of seven transmembrane receptors.</text>
</comment>
<keyword evidence="10" id="KW-1185">Reference proteome</keyword>
<dbReference type="GO" id="GO:0005615">
    <property type="term" value="C:extracellular space"/>
    <property type="evidence" value="ECO:0007669"/>
    <property type="project" value="TreeGrafter"/>
</dbReference>
<dbReference type="PRINTS" id="PR01349">
    <property type="entry name" value="WNTPROTEIN"/>
</dbReference>
<dbReference type="GO" id="GO:0030182">
    <property type="term" value="P:neuron differentiation"/>
    <property type="evidence" value="ECO:0007669"/>
    <property type="project" value="TreeGrafter"/>
</dbReference>
<sequence length="143" mass="15856">YKETAFAHAIASASVAISIARGCSSGTLLNCGCDSKTYKMRKPRSMSRSMFQTSWKWGGCSHNLHYGTKFSKLFLDSRERAEDIHSKINLHNNQVGRMTNITDSPGDINGLVALFCSPWAILLFVRPEGAGHPNDRPKIRAQL</sequence>
<dbReference type="Pfam" id="PF00110">
    <property type="entry name" value="wnt"/>
    <property type="match status" value="1"/>
</dbReference>
<gene>
    <name evidence="9" type="ORF">NQ315_004958</name>
</gene>
<name>A0AAV8W3F7_9CUCU</name>
<keyword evidence="6 8" id="KW-0879">Wnt signaling pathway</keyword>
<evidence type="ECO:0000313" key="9">
    <source>
        <dbReference type="EMBL" id="KAJ8920817.1"/>
    </source>
</evidence>
<dbReference type="InterPro" id="IPR005817">
    <property type="entry name" value="Wnt"/>
</dbReference>
<dbReference type="GO" id="GO:0060070">
    <property type="term" value="P:canonical Wnt signaling pathway"/>
    <property type="evidence" value="ECO:0007669"/>
    <property type="project" value="TreeGrafter"/>
</dbReference>
<evidence type="ECO:0000313" key="10">
    <source>
        <dbReference type="Proteomes" id="UP001159042"/>
    </source>
</evidence>
<dbReference type="PANTHER" id="PTHR12027">
    <property type="entry name" value="WNT RELATED"/>
    <property type="match status" value="1"/>
</dbReference>
<comment type="subcellular location">
    <subcellularLocation>
        <location evidence="1 8">Secreted</location>
        <location evidence="1 8">Extracellular space</location>
        <location evidence="1 8">Extracellular matrix</location>
    </subcellularLocation>
</comment>
<protein>
    <recommendedName>
        <fullName evidence="8">Protein Wnt</fullName>
    </recommendedName>
</protein>
<comment type="caution">
    <text evidence="9">The sequence shown here is derived from an EMBL/GenBank/DDBJ whole genome shotgun (WGS) entry which is preliminary data.</text>
</comment>
<dbReference type="GO" id="GO:0005109">
    <property type="term" value="F:frizzled binding"/>
    <property type="evidence" value="ECO:0007669"/>
    <property type="project" value="TreeGrafter"/>
</dbReference>
<evidence type="ECO:0000256" key="8">
    <source>
        <dbReference type="RuleBase" id="RU003500"/>
    </source>
</evidence>
<dbReference type="GO" id="GO:0005125">
    <property type="term" value="F:cytokine activity"/>
    <property type="evidence" value="ECO:0007669"/>
    <property type="project" value="TreeGrafter"/>
</dbReference>
<keyword evidence="5" id="KW-0272">Extracellular matrix</keyword>
<comment type="similarity">
    <text evidence="2 8">Belongs to the Wnt family.</text>
</comment>
<dbReference type="EMBL" id="JANEYG010000013">
    <property type="protein sequence ID" value="KAJ8920817.1"/>
    <property type="molecule type" value="Genomic_DNA"/>
</dbReference>
<dbReference type="SMART" id="SM00097">
    <property type="entry name" value="WNT1"/>
    <property type="match status" value="1"/>
</dbReference>
<reference evidence="9 10" key="1">
    <citation type="journal article" date="2023" name="Insect Mol. Biol.">
        <title>Genome sequencing provides insights into the evolution of gene families encoding plant cell wall-degrading enzymes in longhorned beetles.</title>
        <authorList>
            <person name="Shin N.R."/>
            <person name="Okamura Y."/>
            <person name="Kirsch R."/>
            <person name="Pauchet Y."/>
        </authorList>
    </citation>
    <scope>NUCLEOTIDE SEQUENCE [LARGE SCALE GENOMIC DNA]</scope>
    <source>
        <strain evidence="9">EAD_L_NR</strain>
    </source>
</reference>
<keyword evidence="4" id="KW-0964">Secreted</keyword>
<evidence type="ECO:0000256" key="7">
    <source>
        <dbReference type="ARBA" id="ARBA00023157"/>
    </source>
</evidence>
<dbReference type="AlphaFoldDB" id="A0AAV8W3F7"/>
<dbReference type="Proteomes" id="UP001159042">
    <property type="component" value="Unassembled WGS sequence"/>
</dbReference>
<evidence type="ECO:0000256" key="1">
    <source>
        <dbReference type="ARBA" id="ARBA00004498"/>
    </source>
</evidence>
<dbReference type="PANTHER" id="PTHR12027:SF98">
    <property type="entry name" value="PROTEIN WNT"/>
    <property type="match status" value="1"/>
</dbReference>